<evidence type="ECO:0000256" key="2">
    <source>
        <dbReference type="ARBA" id="ARBA00022703"/>
    </source>
</evidence>
<dbReference type="EMBL" id="KN817550">
    <property type="protein sequence ID" value="KJA22421.1"/>
    <property type="molecule type" value="Genomic_DNA"/>
</dbReference>
<dbReference type="Gene3D" id="3.40.50.1460">
    <property type="match status" value="1"/>
</dbReference>
<keyword evidence="3" id="KW-0788">Thiol protease</keyword>
<dbReference type="GO" id="GO:0006915">
    <property type="term" value="P:apoptotic process"/>
    <property type="evidence" value="ECO:0007669"/>
    <property type="project" value="UniProtKB-KW"/>
</dbReference>
<dbReference type="InterPro" id="IPR029030">
    <property type="entry name" value="Caspase-like_dom_sf"/>
</dbReference>
<dbReference type="Pfam" id="PF00656">
    <property type="entry name" value="Peptidase_C14"/>
    <property type="match status" value="1"/>
</dbReference>
<evidence type="ECO:0000259" key="4">
    <source>
        <dbReference type="Pfam" id="PF00656"/>
    </source>
</evidence>
<keyword evidence="2" id="KW-0053">Apoptosis</keyword>
<dbReference type="OrthoDB" id="10255174at2759"/>
<dbReference type="Proteomes" id="UP000054270">
    <property type="component" value="Unassembled WGS sequence"/>
</dbReference>
<evidence type="ECO:0000313" key="5">
    <source>
        <dbReference type="EMBL" id="KJA22421.1"/>
    </source>
</evidence>
<dbReference type="AlphaFoldDB" id="A0A0D2P141"/>
<gene>
    <name evidence="5" type="ORF">HYPSUDRAFT_122385</name>
</gene>
<feature type="non-terminal residue" evidence="5">
    <location>
        <position position="159"/>
    </location>
</feature>
<dbReference type="GO" id="GO:0005737">
    <property type="term" value="C:cytoplasm"/>
    <property type="evidence" value="ECO:0007669"/>
    <property type="project" value="TreeGrafter"/>
</dbReference>
<evidence type="ECO:0000313" key="6">
    <source>
        <dbReference type="Proteomes" id="UP000054270"/>
    </source>
</evidence>
<dbReference type="PANTHER" id="PTHR48104">
    <property type="entry name" value="METACASPASE-4"/>
    <property type="match status" value="1"/>
</dbReference>
<feature type="non-terminal residue" evidence="5">
    <location>
        <position position="1"/>
    </location>
</feature>
<evidence type="ECO:0000256" key="1">
    <source>
        <dbReference type="ARBA" id="ARBA00009005"/>
    </source>
</evidence>
<dbReference type="PANTHER" id="PTHR48104:SF30">
    <property type="entry name" value="METACASPASE-1"/>
    <property type="match status" value="1"/>
</dbReference>
<proteinExistence type="inferred from homology"/>
<accession>A0A0D2P141</accession>
<evidence type="ECO:0000256" key="3">
    <source>
        <dbReference type="ARBA" id="ARBA00022807"/>
    </source>
</evidence>
<keyword evidence="3" id="KW-0645">Protease</keyword>
<dbReference type="InterPro" id="IPR050452">
    <property type="entry name" value="Metacaspase"/>
</dbReference>
<protein>
    <recommendedName>
        <fullName evidence="4">Peptidase C14 caspase domain-containing protein</fullName>
    </recommendedName>
</protein>
<organism evidence="5 6">
    <name type="scientific">Hypholoma sublateritium (strain FD-334 SS-4)</name>
    <dbReference type="NCBI Taxonomy" id="945553"/>
    <lineage>
        <taxon>Eukaryota</taxon>
        <taxon>Fungi</taxon>
        <taxon>Dikarya</taxon>
        <taxon>Basidiomycota</taxon>
        <taxon>Agaricomycotina</taxon>
        <taxon>Agaricomycetes</taxon>
        <taxon>Agaricomycetidae</taxon>
        <taxon>Agaricales</taxon>
        <taxon>Agaricineae</taxon>
        <taxon>Strophariaceae</taxon>
        <taxon>Hypholoma</taxon>
    </lineage>
</organism>
<dbReference type="GO" id="GO:0006508">
    <property type="term" value="P:proteolysis"/>
    <property type="evidence" value="ECO:0007669"/>
    <property type="project" value="InterPro"/>
</dbReference>
<dbReference type="OMA" id="ETIEMIC"/>
<name>A0A0D2P141_HYPSF</name>
<dbReference type="InterPro" id="IPR011600">
    <property type="entry name" value="Pept_C14_caspase"/>
</dbReference>
<comment type="similarity">
    <text evidence="1">Belongs to the peptidase C14B family.</text>
</comment>
<sequence length="159" mass="17352">SVFAVVIGINEYKDYDIPNLNGAVADADAVHQFLVSRVGVAMNRIVNLRDQEATKDAIVQAVRYLAENPSITAEDHILIYFAGHGSQARSPISNWDTSSKNGTIQMLLPHDFVLKGSKDNRGQGIFDLKLSNILANIAQRKSDKITVILDCCHSGSGTR</sequence>
<feature type="domain" description="Peptidase C14 caspase" evidence="4">
    <location>
        <begin position="3"/>
        <end position="154"/>
    </location>
</feature>
<keyword evidence="3" id="KW-0378">Hydrolase</keyword>
<dbReference type="SUPFAM" id="SSF52129">
    <property type="entry name" value="Caspase-like"/>
    <property type="match status" value="1"/>
</dbReference>
<reference evidence="6" key="1">
    <citation type="submission" date="2014-04" db="EMBL/GenBank/DDBJ databases">
        <title>Evolutionary Origins and Diversification of the Mycorrhizal Mutualists.</title>
        <authorList>
            <consortium name="DOE Joint Genome Institute"/>
            <consortium name="Mycorrhizal Genomics Consortium"/>
            <person name="Kohler A."/>
            <person name="Kuo A."/>
            <person name="Nagy L.G."/>
            <person name="Floudas D."/>
            <person name="Copeland A."/>
            <person name="Barry K.W."/>
            <person name="Cichocki N."/>
            <person name="Veneault-Fourrey C."/>
            <person name="LaButti K."/>
            <person name="Lindquist E.A."/>
            <person name="Lipzen A."/>
            <person name="Lundell T."/>
            <person name="Morin E."/>
            <person name="Murat C."/>
            <person name="Riley R."/>
            <person name="Ohm R."/>
            <person name="Sun H."/>
            <person name="Tunlid A."/>
            <person name="Henrissat B."/>
            <person name="Grigoriev I.V."/>
            <person name="Hibbett D.S."/>
            <person name="Martin F."/>
        </authorList>
    </citation>
    <scope>NUCLEOTIDE SEQUENCE [LARGE SCALE GENOMIC DNA]</scope>
    <source>
        <strain evidence="6">FD-334 SS-4</strain>
    </source>
</reference>
<keyword evidence="6" id="KW-1185">Reference proteome</keyword>
<dbReference type="GO" id="GO:0004197">
    <property type="term" value="F:cysteine-type endopeptidase activity"/>
    <property type="evidence" value="ECO:0007669"/>
    <property type="project" value="InterPro"/>
</dbReference>